<keyword evidence="1 4" id="KW-0808">Transferase</keyword>
<dbReference type="AlphaFoldDB" id="A0A5C8ZCQ8"/>
<dbReference type="PANTHER" id="PTHR23416:SF78">
    <property type="entry name" value="LIPOPOLYSACCHARIDE BIOSYNTHESIS O-ACETYL TRANSFERASE WBBJ-RELATED"/>
    <property type="match status" value="1"/>
</dbReference>
<sequence>MQDKLQKIVGGPSLSRDQGGVVIGHGCWIGDNVTILPGVCIGNGVVIGAGSVVTGDIPSYCIAVGTPAKAIKRRFSLELIDQLEDIKWWYWPKEKLEENVEFFSIDLTSFSGDLKSMVK</sequence>
<dbReference type="PANTHER" id="PTHR23416">
    <property type="entry name" value="SIALIC ACID SYNTHASE-RELATED"/>
    <property type="match status" value="1"/>
</dbReference>
<protein>
    <submittedName>
        <fullName evidence="4">CatB-related O-acetyltransferase</fullName>
    </submittedName>
</protein>
<dbReference type="CDD" id="cd03349">
    <property type="entry name" value="LbH_XAT"/>
    <property type="match status" value="1"/>
</dbReference>
<gene>
    <name evidence="4" type="ORF">FME95_01900</name>
</gene>
<evidence type="ECO:0000256" key="3">
    <source>
        <dbReference type="ARBA" id="ARBA00023315"/>
    </source>
</evidence>
<organism evidence="4 5">
    <name type="scientific">Reinekea thalattae</name>
    <dbReference type="NCBI Taxonomy" id="2593301"/>
    <lineage>
        <taxon>Bacteria</taxon>
        <taxon>Pseudomonadati</taxon>
        <taxon>Pseudomonadota</taxon>
        <taxon>Gammaproteobacteria</taxon>
        <taxon>Oceanospirillales</taxon>
        <taxon>Saccharospirillaceae</taxon>
        <taxon>Reinekea</taxon>
    </lineage>
</organism>
<dbReference type="EMBL" id="VKAD01000001">
    <property type="protein sequence ID" value="TXR54928.1"/>
    <property type="molecule type" value="Genomic_DNA"/>
</dbReference>
<evidence type="ECO:0000313" key="4">
    <source>
        <dbReference type="EMBL" id="TXR54928.1"/>
    </source>
</evidence>
<keyword evidence="3" id="KW-0012">Acyltransferase</keyword>
<reference evidence="4 5" key="1">
    <citation type="submission" date="2019-07" db="EMBL/GenBank/DDBJ databases">
        <title>Reinekea sp. strain SSH23 genome sequencing and assembly.</title>
        <authorList>
            <person name="Kim I."/>
        </authorList>
    </citation>
    <scope>NUCLEOTIDE SEQUENCE [LARGE SCALE GENOMIC DNA]</scope>
    <source>
        <strain evidence="4 5">SSH23</strain>
    </source>
</reference>
<dbReference type="Gene3D" id="2.160.10.10">
    <property type="entry name" value="Hexapeptide repeat proteins"/>
    <property type="match status" value="1"/>
</dbReference>
<evidence type="ECO:0000313" key="5">
    <source>
        <dbReference type="Proteomes" id="UP000321764"/>
    </source>
</evidence>
<dbReference type="PROSITE" id="PS00101">
    <property type="entry name" value="HEXAPEP_TRANSFERASES"/>
    <property type="match status" value="1"/>
</dbReference>
<accession>A0A5C8ZCQ8</accession>
<dbReference type="InterPro" id="IPR018357">
    <property type="entry name" value="Hexapep_transf_CS"/>
</dbReference>
<evidence type="ECO:0000256" key="2">
    <source>
        <dbReference type="ARBA" id="ARBA00022737"/>
    </source>
</evidence>
<evidence type="ECO:0000256" key="1">
    <source>
        <dbReference type="ARBA" id="ARBA00022679"/>
    </source>
</evidence>
<keyword evidence="5" id="KW-1185">Reference proteome</keyword>
<name>A0A5C8ZCQ8_9GAMM</name>
<dbReference type="OrthoDB" id="9815592at2"/>
<dbReference type="GO" id="GO:0016746">
    <property type="term" value="F:acyltransferase activity"/>
    <property type="evidence" value="ECO:0007669"/>
    <property type="project" value="UniProtKB-KW"/>
</dbReference>
<dbReference type="Proteomes" id="UP000321764">
    <property type="component" value="Unassembled WGS sequence"/>
</dbReference>
<dbReference type="InterPro" id="IPR001451">
    <property type="entry name" value="Hexapep"/>
</dbReference>
<dbReference type="SUPFAM" id="SSF51161">
    <property type="entry name" value="Trimeric LpxA-like enzymes"/>
    <property type="match status" value="1"/>
</dbReference>
<dbReference type="InterPro" id="IPR011004">
    <property type="entry name" value="Trimer_LpxA-like_sf"/>
</dbReference>
<dbReference type="InterPro" id="IPR051159">
    <property type="entry name" value="Hexapeptide_acetyltransf"/>
</dbReference>
<comment type="caution">
    <text evidence="4">The sequence shown here is derived from an EMBL/GenBank/DDBJ whole genome shotgun (WGS) entry which is preliminary data.</text>
</comment>
<dbReference type="Pfam" id="PF00132">
    <property type="entry name" value="Hexapep"/>
    <property type="match status" value="1"/>
</dbReference>
<proteinExistence type="predicted"/>
<keyword evidence="2" id="KW-0677">Repeat</keyword>